<protein>
    <submittedName>
        <fullName evidence="3">OspD3</fullName>
    </submittedName>
</protein>
<keyword evidence="4" id="KW-1185">Reference proteome</keyword>
<dbReference type="AlphaFoldDB" id="A0A1L1PU68"/>
<dbReference type="EMBL" id="CCAE010000030">
    <property type="protein sequence ID" value="CDN88855.1"/>
    <property type="molecule type" value="Genomic_DNA"/>
</dbReference>
<evidence type="ECO:0000313" key="3">
    <source>
        <dbReference type="EMBL" id="CDN88855.1"/>
    </source>
</evidence>
<organism evidence="3 4">
    <name type="scientific">Hydrogenophaga intermedia</name>
    <dbReference type="NCBI Taxonomy" id="65786"/>
    <lineage>
        <taxon>Bacteria</taxon>
        <taxon>Pseudomonadati</taxon>
        <taxon>Pseudomonadota</taxon>
        <taxon>Betaproteobacteria</taxon>
        <taxon>Burkholderiales</taxon>
        <taxon>Comamonadaceae</taxon>
        <taxon>Hydrogenophaga</taxon>
    </lineage>
</organism>
<evidence type="ECO:0000256" key="1">
    <source>
        <dbReference type="SAM" id="MobiDB-lite"/>
    </source>
</evidence>
<feature type="domain" description="ShET2 enterotoxin N-terminal" evidence="2">
    <location>
        <begin position="202"/>
        <end position="348"/>
    </location>
</feature>
<name>A0A1L1PU68_HYDIT</name>
<feature type="compositionally biased region" description="Low complexity" evidence="1">
    <location>
        <begin position="1"/>
        <end position="17"/>
    </location>
</feature>
<dbReference type="Proteomes" id="UP000028878">
    <property type="component" value="Unassembled WGS sequence"/>
</dbReference>
<accession>A0A1L1PU68</accession>
<reference evidence="4" key="2">
    <citation type="submission" date="2014-11" db="EMBL/GenBank/DDBJ databases">
        <title>Draft genome sequence of Hydrogenophaga intermedia S1.</title>
        <authorList>
            <person name="Gan H.M."/>
            <person name="Chew T.H."/>
            <person name="Stolz A."/>
        </authorList>
    </citation>
    <scope>NUCLEOTIDE SEQUENCE [LARGE SCALE GENOMIC DNA]</scope>
    <source>
        <strain evidence="4">S1</strain>
    </source>
</reference>
<dbReference type="InterPro" id="IPR012927">
    <property type="entry name" value="Toxin_15_N"/>
</dbReference>
<gene>
    <name evidence="3" type="ORF">BN948_03291</name>
</gene>
<reference evidence="4" key="1">
    <citation type="submission" date="2014-02" db="EMBL/GenBank/DDBJ databases">
        <authorList>
            <person name="Gan H."/>
        </authorList>
    </citation>
    <scope>NUCLEOTIDE SEQUENCE [LARGE SCALE GENOMIC DNA]</scope>
    <source>
        <strain evidence="4">S1</strain>
    </source>
</reference>
<evidence type="ECO:0000259" key="2">
    <source>
        <dbReference type="Pfam" id="PF07906"/>
    </source>
</evidence>
<feature type="region of interest" description="Disordered" evidence="1">
    <location>
        <begin position="1"/>
        <end position="28"/>
    </location>
</feature>
<dbReference type="Pfam" id="PF07906">
    <property type="entry name" value="Toxin_15"/>
    <property type="match status" value="1"/>
</dbReference>
<proteinExistence type="predicted"/>
<evidence type="ECO:0000313" key="4">
    <source>
        <dbReference type="Proteomes" id="UP000028878"/>
    </source>
</evidence>
<sequence>MRVGSFSRSSSTSRLSTDLQEPSPSPRTRLEEARIRFLTLEEKHLAPTTFYKQHGEFTLKDRDLWHLLEQFALHGGRVLDLSAHDFALERVPPEVMEAFGDICRDIEPPPQELLLPPLKKLPLWVNGLPLQRLGMHGFFGQRLDARSLPRLQHLDLGTVPTKRMTLRVPTQCVVGAVHADGRAAKFMSQGADGHRVLRLRPRGLNFNGRATFKGTKDDILCRHLSLAMLSAWKEFEWRPAVFDNLVSPLRWLGSFSAIQQNVSPESDALCQQLVERPKDAHFVAEEEWDRFVHWQFDRMRREGKTTGYAMVSTNNHAMAIKFDASTPGQELIECFDPNFTTELVRSRAPFEMDTLFHKSARVRAAYLGAEDQAFGPAPHLRVTMIENPFDLKGSIAAKRSQRSLTTGFARLPQHWHPAIVKELVEGGFVESLDSLPRWLDNADMTAEEFKAFVVSADAHGYSSLYLACEGGHAEVMPVLHDCLLVGARRKLLSEKDIVGILTAQTPLGRTALEAGFRDNHAETVKAFSTLVLDLAKKDLLSPKSVHQLMRAKTPTGLPQVVNIRSNKVACAYDTAIRKLYDADALTKDAYQDLREELKSAREDIALDKAKRKQGNKAAKAALI</sequence>